<evidence type="ECO:0000313" key="1">
    <source>
        <dbReference type="EMBL" id="KAJ7652905.1"/>
    </source>
</evidence>
<name>A0AAD7CM29_MYCRO</name>
<sequence length="94" mass="10282">LLASHSVVRTDHVDPTIGAPPIDSTPFTFDTRSFWKFSSSGVSRGRKVYRSVISSSPNICAHNLLNIQGDSGRIKSNSTVGRSRCEMPIKTIFS</sequence>
<dbReference type="Gene3D" id="1.10.420.10">
    <property type="entry name" value="Peroxidase, domain 2"/>
    <property type="match status" value="1"/>
</dbReference>
<dbReference type="Proteomes" id="UP001221757">
    <property type="component" value="Unassembled WGS sequence"/>
</dbReference>
<protein>
    <submittedName>
        <fullName evidence="1">Uncharacterized protein</fullName>
    </submittedName>
</protein>
<comment type="caution">
    <text evidence="1">The sequence shown here is derived from an EMBL/GenBank/DDBJ whole genome shotgun (WGS) entry which is preliminary data.</text>
</comment>
<dbReference type="AlphaFoldDB" id="A0AAD7CM29"/>
<organism evidence="1 2">
    <name type="scientific">Mycena rosella</name>
    <name type="common">Pink bonnet</name>
    <name type="synonym">Agaricus rosellus</name>
    <dbReference type="NCBI Taxonomy" id="1033263"/>
    <lineage>
        <taxon>Eukaryota</taxon>
        <taxon>Fungi</taxon>
        <taxon>Dikarya</taxon>
        <taxon>Basidiomycota</taxon>
        <taxon>Agaricomycotina</taxon>
        <taxon>Agaricomycetes</taxon>
        <taxon>Agaricomycetidae</taxon>
        <taxon>Agaricales</taxon>
        <taxon>Marasmiineae</taxon>
        <taxon>Mycenaceae</taxon>
        <taxon>Mycena</taxon>
    </lineage>
</organism>
<reference evidence="1" key="1">
    <citation type="submission" date="2023-03" db="EMBL/GenBank/DDBJ databases">
        <title>Massive genome expansion in bonnet fungi (Mycena s.s.) driven by repeated elements and novel gene families across ecological guilds.</title>
        <authorList>
            <consortium name="Lawrence Berkeley National Laboratory"/>
            <person name="Harder C.B."/>
            <person name="Miyauchi S."/>
            <person name="Viragh M."/>
            <person name="Kuo A."/>
            <person name="Thoen E."/>
            <person name="Andreopoulos B."/>
            <person name="Lu D."/>
            <person name="Skrede I."/>
            <person name="Drula E."/>
            <person name="Henrissat B."/>
            <person name="Morin E."/>
            <person name="Kohler A."/>
            <person name="Barry K."/>
            <person name="LaButti K."/>
            <person name="Morin E."/>
            <person name="Salamov A."/>
            <person name="Lipzen A."/>
            <person name="Mereny Z."/>
            <person name="Hegedus B."/>
            <person name="Baldrian P."/>
            <person name="Stursova M."/>
            <person name="Weitz H."/>
            <person name="Taylor A."/>
            <person name="Grigoriev I.V."/>
            <person name="Nagy L.G."/>
            <person name="Martin F."/>
            <person name="Kauserud H."/>
        </authorList>
    </citation>
    <scope>NUCLEOTIDE SEQUENCE</scope>
    <source>
        <strain evidence="1">CBHHK067</strain>
    </source>
</reference>
<evidence type="ECO:0000313" key="2">
    <source>
        <dbReference type="Proteomes" id="UP001221757"/>
    </source>
</evidence>
<proteinExistence type="predicted"/>
<accession>A0AAD7CM29</accession>
<gene>
    <name evidence="1" type="ORF">B0H17DRAFT_957745</name>
</gene>
<keyword evidence="2" id="KW-1185">Reference proteome</keyword>
<feature type="non-terminal residue" evidence="1">
    <location>
        <position position="1"/>
    </location>
</feature>
<dbReference type="EMBL" id="JARKIE010000343">
    <property type="protein sequence ID" value="KAJ7652905.1"/>
    <property type="molecule type" value="Genomic_DNA"/>
</dbReference>